<protein>
    <submittedName>
        <fullName evidence="1">Uncharacterized protein</fullName>
    </submittedName>
</protein>
<proteinExistence type="predicted"/>
<comment type="caution">
    <text evidence="1">The sequence shown here is derived from an EMBL/GenBank/DDBJ whole genome shotgun (WGS) entry which is preliminary data.</text>
</comment>
<accession>A0ABS9VT65</accession>
<name>A0ABS9VT65_9BIFI</name>
<dbReference type="RefSeq" id="WP_241513084.1">
    <property type="nucleotide sequence ID" value="NZ_JAFEJT020000007.1"/>
</dbReference>
<sequence>MDLPHDDMMYANFAESWLLAPHPSPNGAYEPWRDGLRGARPDGGIRA</sequence>
<reference evidence="1 2" key="2">
    <citation type="journal article" date="2021" name="Syst. Appl. Microbiol.">
        <title>Phylogenetic classification of ten novel species belonging to the genus Bifidobacterium comprising B. phasiani sp. nov., B. pongonis sp. nov., B. saguinibicoloris sp. nov., B. colobi sp. nov., B. simiiventris sp. nov., B. santillanense sp. nov., B. miconis sp. nov., B. amazonense sp. nov., B. pluvialisilvae sp. nov., and B. miconisargentati sp. nov.</title>
        <authorList>
            <person name="Lugli G.A."/>
            <person name="Calvete-Torre I."/>
            <person name="Alessandri G."/>
            <person name="Milani C."/>
            <person name="Turroni F."/>
            <person name="Laiolo P."/>
            <person name="Ossiprandi M.C."/>
            <person name="Margolles A."/>
            <person name="Ruiz L."/>
            <person name="Ventura M."/>
        </authorList>
    </citation>
    <scope>NUCLEOTIDE SEQUENCE [LARGE SCALE GENOMIC DNA]</scope>
    <source>
        <strain evidence="1 2">MA1</strain>
    </source>
</reference>
<organism evidence="1 2">
    <name type="scientific">Bifidobacterium amazonense</name>
    <dbReference type="NCBI Taxonomy" id="2809027"/>
    <lineage>
        <taxon>Bacteria</taxon>
        <taxon>Bacillati</taxon>
        <taxon>Actinomycetota</taxon>
        <taxon>Actinomycetes</taxon>
        <taxon>Bifidobacteriales</taxon>
        <taxon>Bifidobacteriaceae</taxon>
        <taxon>Bifidobacterium</taxon>
    </lineage>
</organism>
<dbReference type="Proteomes" id="UP000710815">
    <property type="component" value="Unassembled WGS sequence"/>
</dbReference>
<evidence type="ECO:0000313" key="2">
    <source>
        <dbReference type="Proteomes" id="UP000710815"/>
    </source>
</evidence>
<dbReference type="EMBL" id="JAFEJT020000007">
    <property type="protein sequence ID" value="MCH9275281.1"/>
    <property type="molecule type" value="Genomic_DNA"/>
</dbReference>
<reference evidence="1 2" key="1">
    <citation type="journal article" date="2021" name="Environ. Microbiol.">
        <title>Genetic insights into the dark matter of the mammalian gut microbiota through targeted genome reconstruction.</title>
        <authorList>
            <person name="Lugli G.A."/>
            <person name="Alessandri G."/>
            <person name="Milani C."/>
            <person name="Viappiani A."/>
            <person name="Fontana F."/>
            <person name="Tarracchini C."/>
            <person name="Mancabelli L."/>
            <person name="Argentini C."/>
            <person name="Ruiz L."/>
            <person name="Margolles A."/>
            <person name="van Sinderen D."/>
            <person name="Turroni F."/>
            <person name="Ventura M."/>
        </authorList>
    </citation>
    <scope>NUCLEOTIDE SEQUENCE [LARGE SCALE GENOMIC DNA]</scope>
    <source>
        <strain evidence="1 2">MA1</strain>
    </source>
</reference>
<keyword evidence="2" id="KW-1185">Reference proteome</keyword>
<gene>
    <name evidence="1" type="ORF">JS533_003180</name>
</gene>
<evidence type="ECO:0000313" key="1">
    <source>
        <dbReference type="EMBL" id="MCH9275281.1"/>
    </source>
</evidence>